<dbReference type="Pfam" id="PF01256">
    <property type="entry name" value="Carb_kinase"/>
    <property type="match status" value="1"/>
</dbReference>
<comment type="similarity">
    <text evidence="18">Belongs to the NnrE/AIBP family.</text>
</comment>
<dbReference type="AlphaFoldDB" id="B8FJ90"/>
<feature type="binding site" evidence="17">
    <location>
        <begin position="423"/>
        <end position="427"/>
    </location>
    <ligand>
        <name>AMP</name>
        <dbReference type="ChEBI" id="CHEBI:456215"/>
    </ligand>
</feature>
<evidence type="ECO:0000256" key="2">
    <source>
        <dbReference type="ARBA" id="ARBA00000909"/>
    </source>
</evidence>
<feature type="binding site" evidence="17">
    <location>
        <position position="453"/>
    </location>
    <ligand>
        <name>(6S)-NADPHX</name>
        <dbReference type="ChEBI" id="CHEBI:64076"/>
    </ligand>
</feature>
<evidence type="ECO:0000256" key="17">
    <source>
        <dbReference type="HAMAP-Rule" id="MF_01965"/>
    </source>
</evidence>
<dbReference type="GO" id="GO:0046496">
    <property type="term" value="P:nicotinamide nucleotide metabolic process"/>
    <property type="evidence" value="ECO:0007669"/>
    <property type="project" value="UniProtKB-UniRule"/>
</dbReference>
<feature type="binding site" evidence="18">
    <location>
        <begin position="59"/>
        <end position="63"/>
    </location>
    <ligand>
        <name>(6S)-NADPHX</name>
        <dbReference type="ChEBI" id="CHEBI:64076"/>
    </ligand>
</feature>
<evidence type="ECO:0000256" key="5">
    <source>
        <dbReference type="ARBA" id="ARBA00022723"/>
    </source>
</evidence>
<dbReference type="GO" id="GO:0016301">
    <property type="term" value="F:kinase activity"/>
    <property type="evidence" value="ECO:0007669"/>
    <property type="project" value="UniProtKB-KW"/>
</dbReference>
<dbReference type="HAMAP" id="MF_01966">
    <property type="entry name" value="NADHX_epimerase"/>
    <property type="match status" value="1"/>
</dbReference>
<dbReference type="CDD" id="cd01171">
    <property type="entry name" value="YXKO-related"/>
    <property type="match status" value="1"/>
</dbReference>
<dbReference type="PROSITE" id="PS01050">
    <property type="entry name" value="YJEF_C_2"/>
    <property type="match status" value="1"/>
</dbReference>
<feature type="binding site" evidence="18">
    <location>
        <position position="167"/>
    </location>
    <ligand>
        <name>K(+)</name>
        <dbReference type="ChEBI" id="CHEBI:29103"/>
    </ligand>
</feature>
<organism evidence="22 23">
    <name type="scientific">Desulfatibacillum aliphaticivorans</name>
    <dbReference type="NCBI Taxonomy" id="218208"/>
    <lineage>
        <taxon>Bacteria</taxon>
        <taxon>Pseudomonadati</taxon>
        <taxon>Thermodesulfobacteriota</taxon>
        <taxon>Desulfobacteria</taxon>
        <taxon>Desulfobacterales</taxon>
        <taxon>Desulfatibacillaceae</taxon>
        <taxon>Desulfatibacillum</taxon>
    </lineage>
</organism>
<sequence length="516" mass="53527">MYLVTAEEMREMDRRTIEEFGIPGRVLMENAGRGATDILCSHVQDIRTQRVGVACGKGNNGGDGFVIARCLAERGVHVVAYLLCKTGDLTGDAKANLNLVQKMGLPLVEITDKESLREHQHAMQGFGVWVDAILGTGLSTPVRGLYGEVIQIINDSNAFVFAVDIASGLFADSGRCGLCIQADATATFGFAKVGHMVMPGSGLTGKLHVVDIGIPKSIAKAVGAAHRLISPQLLGPALDRPKHIHKGDLGRLLVIAGSPGKTGAAAMASMSAMRAGAGLVTLAAPQSLCPVLEGLVIEAMTTPLAETQSGEIALSAREAVKMLLAGKSALAIGPGLGTHEETGRLIQALLLECPVPMVADADALNLIAQNPTLLKRAPSPVILTPHPGEMARLTGLSTNEIQENRTEVAREFALKNQVHVVLKGANTVVAHPDGLVCINPTGNPGMASGGMGDVLTGLIGAFLAQGLGPERSARLGVFVHGAAADLIAENIAPAGYLATDVMSMVPKALAGVWKNA</sequence>
<dbReference type="InterPro" id="IPR036652">
    <property type="entry name" value="YjeF_N_dom_sf"/>
</dbReference>
<feature type="binding site" evidence="18">
    <location>
        <begin position="135"/>
        <end position="141"/>
    </location>
    <ligand>
        <name>(6S)-NADPHX</name>
        <dbReference type="ChEBI" id="CHEBI:64076"/>
    </ligand>
</feature>
<dbReference type="InterPro" id="IPR004443">
    <property type="entry name" value="YjeF_N_dom"/>
</dbReference>
<feature type="binding site" evidence="17">
    <location>
        <position position="335"/>
    </location>
    <ligand>
        <name>(6S)-NADPHX</name>
        <dbReference type="ChEBI" id="CHEBI:64076"/>
    </ligand>
</feature>
<evidence type="ECO:0000256" key="6">
    <source>
        <dbReference type="ARBA" id="ARBA00022741"/>
    </source>
</evidence>
<feature type="binding site" evidence="18">
    <location>
        <position position="60"/>
    </location>
    <ligand>
        <name>K(+)</name>
        <dbReference type="ChEBI" id="CHEBI:29103"/>
    </ligand>
</feature>
<keyword evidence="12 17" id="KW-0456">Lyase</keyword>
<comment type="similarity">
    <text evidence="17">Belongs to the NnrD/CARKD family.</text>
</comment>
<dbReference type="GO" id="GO:0046872">
    <property type="term" value="F:metal ion binding"/>
    <property type="evidence" value="ECO:0007669"/>
    <property type="project" value="UniProtKB-UniRule"/>
</dbReference>
<dbReference type="NCBIfam" id="TIGR00197">
    <property type="entry name" value="yjeF_nterm"/>
    <property type="match status" value="1"/>
</dbReference>
<keyword evidence="9 18" id="KW-0630">Potassium</keyword>
<feature type="binding site" evidence="18">
    <location>
        <position position="131"/>
    </location>
    <ligand>
        <name>K(+)</name>
        <dbReference type="ChEBI" id="CHEBI:29103"/>
    </ligand>
</feature>
<comment type="cofactor">
    <cofactor evidence="17">
        <name>Mg(2+)</name>
        <dbReference type="ChEBI" id="CHEBI:18420"/>
    </cofactor>
</comment>
<keyword evidence="6 17" id="KW-0547">Nucleotide-binding</keyword>
<comment type="similarity">
    <text evidence="3 19">In the N-terminal section; belongs to the NnrE/AIBP family.</text>
</comment>
<dbReference type="EC" id="5.1.99.6" evidence="19"/>
<dbReference type="eggNOG" id="COG0062">
    <property type="taxonomic scope" value="Bacteria"/>
</dbReference>
<dbReference type="NCBIfam" id="TIGR00196">
    <property type="entry name" value="yjeF_cterm"/>
    <property type="match status" value="1"/>
</dbReference>
<dbReference type="GO" id="GO:0052855">
    <property type="term" value="F:ADP-dependent NAD(P)H-hydrate dehydratase activity"/>
    <property type="evidence" value="ECO:0007669"/>
    <property type="project" value="UniProtKB-UniRule"/>
</dbReference>
<dbReference type="SUPFAM" id="SSF64153">
    <property type="entry name" value="YjeF N-terminal domain-like"/>
    <property type="match status" value="1"/>
</dbReference>
<comment type="function">
    <text evidence="17">Catalyzes the dehydration of the S-form of NAD(P)HX at the expense of ADP, which is converted to AMP. Together with NAD(P)HX epimerase, which catalyzes the epimerization of the S- and R-forms, the enzyme allows the repair of both epimers of NAD(P)HX, a damaged form of NAD(P)H that is a result of enzymatic or heat-dependent hydration.</text>
</comment>
<comment type="catalytic activity">
    <reaction evidence="16 17 19">
        <text>(6S)-NADPHX + ADP = AMP + phosphate + NADPH + H(+)</text>
        <dbReference type="Rhea" id="RHEA:32235"/>
        <dbReference type="ChEBI" id="CHEBI:15378"/>
        <dbReference type="ChEBI" id="CHEBI:43474"/>
        <dbReference type="ChEBI" id="CHEBI:57783"/>
        <dbReference type="ChEBI" id="CHEBI:64076"/>
        <dbReference type="ChEBI" id="CHEBI:456215"/>
        <dbReference type="ChEBI" id="CHEBI:456216"/>
        <dbReference type="EC" id="4.2.1.136"/>
    </reaction>
</comment>
<dbReference type="InterPro" id="IPR029056">
    <property type="entry name" value="Ribokinase-like"/>
</dbReference>
<protein>
    <recommendedName>
        <fullName evidence="19">Bifunctional NAD(P)H-hydrate repair enzyme</fullName>
    </recommendedName>
    <alternativeName>
        <fullName evidence="19">Nicotinamide nucleotide repair protein</fullName>
    </alternativeName>
    <domain>
        <recommendedName>
            <fullName evidence="19">ADP-dependent (S)-NAD(P)H-hydrate dehydratase</fullName>
            <ecNumber evidence="19">4.2.1.136</ecNumber>
        </recommendedName>
        <alternativeName>
            <fullName evidence="19">ADP-dependent NAD(P)HX dehydratase</fullName>
        </alternativeName>
    </domain>
    <domain>
        <recommendedName>
            <fullName evidence="19">NAD(P)H-hydrate epimerase</fullName>
            <ecNumber evidence="19">5.1.99.6</ecNumber>
        </recommendedName>
    </domain>
</protein>
<evidence type="ECO:0000256" key="10">
    <source>
        <dbReference type="ARBA" id="ARBA00023027"/>
    </source>
</evidence>
<dbReference type="InterPro" id="IPR000631">
    <property type="entry name" value="CARKD"/>
</dbReference>
<evidence type="ECO:0000256" key="13">
    <source>
        <dbReference type="ARBA" id="ARBA00023268"/>
    </source>
</evidence>
<comment type="catalytic activity">
    <reaction evidence="2 18 19">
        <text>(6R)-NADPHX = (6S)-NADPHX</text>
        <dbReference type="Rhea" id="RHEA:32227"/>
        <dbReference type="ChEBI" id="CHEBI:64076"/>
        <dbReference type="ChEBI" id="CHEBI:64077"/>
        <dbReference type="EC" id="5.1.99.6"/>
    </reaction>
</comment>
<dbReference type="PROSITE" id="PS51383">
    <property type="entry name" value="YJEF_C_3"/>
    <property type="match status" value="1"/>
</dbReference>
<evidence type="ECO:0000256" key="12">
    <source>
        <dbReference type="ARBA" id="ARBA00023239"/>
    </source>
</evidence>
<comment type="function">
    <text evidence="14 19">Bifunctional enzyme that catalyzes the epimerization of the S- and R-forms of NAD(P)HX and the dehydration of the S-form of NAD(P)HX at the expense of ADP, which is converted to AMP. This allows the repair of both epimers of NAD(P)HX, a damaged form of NAD(P)H that is a result of enzymatic or heat-dependent hydration.</text>
</comment>
<feature type="binding site" evidence="18">
    <location>
        <position position="164"/>
    </location>
    <ligand>
        <name>(6S)-NADPHX</name>
        <dbReference type="ChEBI" id="CHEBI:64076"/>
    </ligand>
</feature>
<dbReference type="GO" id="GO:0005524">
    <property type="term" value="F:ATP binding"/>
    <property type="evidence" value="ECO:0007669"/>
    <property type="project" value="UniProtKB-UniRule"/>
</dbReference>
<reference evidence="22 23" key="1">
    <citation type="journal article" date="2012" name="Environ. Microbiol.">
        <title>The genome sequence of Desulfatibacillum alkenivorans AK-01: a blueprint for anaerobic alkane oxidation.</title>
        <authorList>
            <person name="Callaghan A.V."/>
            <person name="Morris B.E."/>
            <person name="Pereira I.A."/>
            <person name="McInerney M.J."/>
            <person name="Austin R.N."/>
            <person name="Groves J.T."/>
            <person name="Kukor J.J."/>
            <person name="Suflita J.M."/>
            <person name="Young L.Y."/>
            <person name="Zylstra G.J."/>
            <person name="Wawrik B."/>
        </authorList>
    </citation>
    <scope>NUCLEOTIDE SEQUENCE [LARGE SCALE GENOMIC DNA]</scope>
    <source>
        <strain evidence="22 23">AK-01</strain>
    </source>
</reference>
<keyword evidence="22" id="KW-0418">Kinase</keyword>
<feature type="domain" description="YjeF C-terminal" evidence="20">
    <location>
        <begin position="229"/>
        <end position="512"/>
    </location>
</feature>
<feature type="binding site" evidence="17">
    <location>
        <position position="386"/>
    </location>
    <ligand>
        <name>(6S)-NADPHX</name>
        <dbReference type="ChEBI" id="CHEBI:64076"/>
    </ligand>
</feature>
<comment type="function">
    <text evidence="18">Catalyzes the epimerization of the S- and R-forms of NAD(P)HX, a damaged form of NAD(P)H that is a result of enzymatic or heat-dependent hydration. This is a prerequisite for the S-specific NAD(P)H-hydrate dehydratase to allow the repair of both epimers of NAD(P)HX.</text>
</comment>
<comment type="similarity">
    <text evidence="4 19">In the C-terminal section; belongs to the NnrD/CARKD family.</text>
</comment>
<evidence type="ECO:0000259" key="21">
    <source>
        <dbReference type="PROSITE" id="PS51385"/>
    </source>
</evidence>
<evidence type="ECO:0000256" key="14">
    <source>
        <dbReference type="ARBA" id="ARBA00025153"/>
    </source>
</evidence>
<dbReference type="EMBL" id="CP001322">
    <property type="protein sequence ID" value="ACL05017.1"/>
    <property type="molecule type" value="Genomic_DNA"/>
</dbReference>
<evidence type="ECO:0000256" key="11">
    <source>
        <dbReference type="ARBA" id="ARBA00023235"/>
    </source>
</evidence>
<keyword evidence="10 17" id="KW-0520">NAD</keyword>
<evidence type="ECO:0000259" key="20">
    <source>
        <dbReference type="PROSITE" id="PS51383"/>
    </source>
</evidence>
<feature type="binding site" evidence="17">
    <location>
        <position position="452"/>
    </location>
    <ligand>
        <name>AMP</name>
        <dbReference type="ChEBI" id="CHEBI:456215"/>
    </ligand>
</feature>
<dbReference type="EC" id="4.2.1.136" evidence="19"/>
<keyword evidence="11 18" id="KW-0413">Isomerase</keyword>
<comment type="subunit">
    <text evidence="17">Homotetramer.</text>
</comment>
<accession>B8FJ90</accession>
<evidence type="ECO:0000313" key="22">
    <source>
        <dbReference type="EMBL" id="ACL05017.1"/>
    </source>
</evidence>
<evidence type="ECO:0000256" key="7">
    <source>
        <dbReference type="ARBA" id="ARBA00022840"/>
    </source>
</evidence>
<evidence type="ECO:0000256" key="15">
    <source>
        <dbReference type="ARBA" id="ARBA00048238"/>
    </source>
</evidence>
<dbReference type="PANTHER" id="PTHR12592:SF0">
    <property type="entry name" value="ATP-DEPENDENT (S)-NAD(P)H-HYDRATE DEHYDRATASE"/>
    <property type="match status" value="1"/>
</dbReference>
<dbReference type="Gene3D" id="3.40.1190.20">
    <property type="match status" value="1"/>
</dbReference>
<proteinExistence type="inferred from homology"/>
<evidence type="ECO:0000256" key="16">
    <source>
        <dbReference type="ARBA" id="ARBA00049209"/>
    </source>
</evidence>
<dbReference type="PANTHER" id="PTHR12592">
    <property type="entry name" value="ATP-DEPENDENT (S)-NAD(P)H-HYDRATE DEHYDRATASE FAMILY MEMBER"/>
    <property type="match status" value="1"/>
</dbReference>
<dbReference type="PIRSF" id="PIRSF017184">
    <property type="entry name" value="Nnr"/>
    <property type="match status" value="1"/>
</dbReference>
<dbReference type="PROSITE" id="PS51385">
    <property type="entry name" value="YJEF_N"/>
    <property type="match status" value="1"/>
</dbReference>
<feature type="domain" description="YjeF N-terminal" evidence="21">
    <location>
        <begin position="9"/>
        <end position="220"/>
    </location>
</feature>
<keyword evidence="22" id="KW-0808">Transferase</keyword>
<keyword evidence="23" id="KW-1185">Reference proteome</keyword>
<keyword evidence="13" id="KW-0511">Multifunctional enzyme</keyword>
<feature type="binding site" evidence="17">
    <location>
        <position position="264"/>
    </location>
    <ligand>
        <name>(6S)-NADPHX</name>
        <dbReference type="ChEBI" id="CHEBI:64076"/>
    </ligand>
</feature>
<keyword evidence="5 18" id="KW-0479">Metal-binding</keyword>
<evidence type="ECO:0000256" key="4">
    <source>
        <dbReference type="ARBA" id="ARBA00009524"/>
    </source>
</evidence>
<dbReference type="RefSeq" id="WP_015948075.1">
    <property type="nucleotide sequence ID" value="NC_011768.1"/>
</dbReference>
<dbReference type="eggNOG" id="COG0063">
    <property type="taxonomic scope" value="Bacteria"/>
</dbReference>
<dbReference type="Gene3D" id="3.40.50.10260">
    <property type="entry name" value="YjeF N-terminal domain"/>
    <property type="match status" value="1"/>
</dbReference>
<comment type="catalytic activity">
    <reaction evidence="1 18 19">
        <text>(6R)-NADHX = (6S)-NADHX</text>
        <dbReference type="Rhea" id="RHEA:32215"/>
        <dbReference type="ChEBI" id="CHEBI:64074"/>
        <dbReference type="ChEBI" id="CHEBI:64075"/>
        <dbReference type="EC" id="5.1.99.6"/>
    </reaction>
</comment>
<keyword evidence="7 17" id="KW-0067">ATP-binding</keyword>
<evidence type="ECO:0000256" key="1">
    <source>
        <dbReference type="ARBA" id="ARBA00000013"/>
    </source>
</evidence>
<gene>
    <name evidence="18" type="primary">nnrE</name>
    <name evidence="17" type="synonym">nnrD</name>
    <name evidence="22" type="ordered locus">Dalk_3328</name>
</gene>
<dbReference type="Pfam" id="PF03853">
    <property type="entry name" value="YjeF_N"/>
    <property type="match status" value="1"/>
</dbReference>
<keyword evidence="8 17" id="KW-0521">NADP</keyword>
<dbReference type="InterPro" id="IPR017953">
    <property type="entry name" value="Carbohydrate_kinase_pred_CS"/>
</dbReference>
<evidence type="ECO:0000256" key="18">
    <source>
        <dbReference type="HAMAP-Rule" id="MF_01966"/>
    </source>
</evidence>
<dbReference type="Proteomes" id="UP000000739">
    <property type="component" value="Chromosome"/>
</dbReference>
<dbReference type="InterPro" id="IPR030677">
    <property type="entry name" value="Nnr"/>
</dbReference>
<evidence type="ECO:0000256" key="19">
    <source>
        <dbReference type="PIRNR" id="PIRNR017184"/>
    </source>
</evidence>
<feature type="binding site" evidence="18">
    <location>
        <position position="146"/>
    </location>
    <ligand>
        <name>(6S)-NADPHX</name>
        <dbReference type="ChEBI" id="CHEBI:64076"/>
    </ligand>
</feature>
<dbReference type="SUPFAM" id="SSF53613">
    <property type="entry name" value="Ribokinase-like"/>
    <property type="match status" value="1"/>
</dbReference>
<evidence type="ECO:0000256" key="3">
    <source>
        <dbReference type="ARBA" id="ARBA00006001"/>
    </source>
</evidence>
<comment type="catalytic activity">
    <reaction evidence="15 17 19">
        <text>(6S)-NADHX + ADP = AMP + phosphate + NADH + H(+)</text>
        <dbReference type="Rhea" id="RHEA:32223"/>
        <dbReference type="ChEBI" id="CHEBI:15378"/>
        <dbReference type="ChEBI" id="CHEBI:43474"/>
        <dbReference type="ChEBI" id="CHEBI:57945"/>
        <dbReference type="ChEBI" id="CHEBI:64074"/>
        <dbReference type="ChEBI" id="CHEBI:456215"/>
        <dbReference type="ChEBI" id="CHEBI:456216"/>
        <dbReference type="EC" id="4.2.1.136"/>
    </reaction>
</comment>
<dbReference type="KEGG" id="dal:Dalk_3328"/>
<evidence type="ECO:0000256" key="9">
    <source>
        <dbReference type="ARBA" id="ARBA00022958"/>
    </source>
</evidence>
<dbReference type="GO" id="GO:0052856">
    <property type="term" value="F:NAD(P)HX epimerase activity"/>
    <property type="evidence" value="ECO:0007669"/>
    <property type="project" value="UniProtKB-UniRule"/>
</dbReference>
<evidence type="ECO:0000313" key="23">
    <source>
        <dbReference type="Proteomes" id="UP000000739"/>
    </source>
</evidence>
<comment type="cofactor">
    <cofactor evidence="18 19">
        <name>K(+)</name>
        <dbReference type="ChEBI" id="CHEBI:29103"/>
    </cofactor>
    <text evidence="18 19">Binds 1 potassium ion per subunit.</text>
</comment>
<name>B8FJ90_DESAL</name>
<dbReference type="HAMAP" id="MF_01965">
    <property type="entry name" value="NADHX_dehydratase"/>
    <property type="match status" value="1"/>
</dbReference>
<dbReference type="GO" id="GO:0110051">
    <property type="term" value="P:metabolite repair"/>
    <property type="evidence" value="ECO:0007669"/>
    <property type="project" value="TreeGrafter"/>
</dbReference>
<dbReference type="HOGENOM" id="CLU_024853_4_1_7"/>
<evidence type="ECO:0000256" key="8">
    <source>
        <dbReference type="ARBA" id="ARBA00022857"/>
    </source>
</evidence>